<dbReference type="PANTHER" id="PTHR47272">
    <property type="entry name" value="DDE_TNP_1_7 DOMAIN-CONTAINING PROTEIN"/>
    <property type="match status" value="1"/>
</dbReference>
<proteinExistence type="predicted"/>
<accession>A0ABD2NZ71</accession>
<dbReference type="EMBL" id="JABFTP020000165">
    <property type="protein sequence ID" value="KAL3283909.1"/>
    <property type="molecule type" value="Genomic_DNA"/>
</dbReference>
<name>A0ABD2NZ71_9CUCU</name>
<dbReference type="Proteomes" id="UP001516400">
    <property type="component" value="Unassembled WGS sequence"/>
</dbReference>
<dbReference type="AlphaFoldDB" id="A0ABD2NZ71"/>
<comment type="caution">
    <text evidence="1">The sequence shown here is derived from an EMBL/GenBank/DDBJ whole genome shotgun (WGS) entry which is preliminary data.</text>
</comment>
<keyword evidence="2" id="KW-1185">Reference proteome</keyword>
<sequence>MGGVDLLDRIIGKNTRSTTYKWTVQTIFHFVDFSVAAGWLELWEHRKFVEMDKDIMDYLHFKMSVAKTLVLKNEVPQVPIETVGSGNEEPKIRKRKIEIIFDKRYRYLGNVHLVESKYQSKSQDQNADIPNARN</sequence>
<reference evidence="1 2" key="1">
    <citation type="journal article" date="2021" name="BMC Biol.">
        <title>Horizontally acquired antibacterial genes associated with adaptive radiation of ladybird beetles.</title>
        <authorList>
            <person name="Li H.S."/>
            <person name="Tang X.F."/>
            <person name="Huang Y.H."/>
            <person name="Xu Z.Y."/>
            <person name="Chen M.L."/>
            <person name="Du X.Y."/>
            <person name="Qiu B.Y."/>
            <person name="Chen P.T."/>
            <person name="Zhang W."/>
            <person name="Slipinski A."/>
            <person name="Escalona H.E."/>
            <person name="Waterhouse R.M."/>
            <person name="Zwick A."/>
            <person name="Pang H."/>
        </authorList>
    </citation>
    <scope>NUCLEOTIDE SEQUENCE [LARGE SCALE GENOMIC DNA]</scope>
    <source>
        <strain evidence="1">SYSU2018</strain>
    </source>
</reference>
<gene>
    <name evidence="1" type="ORF">HHI36_018078</name>
</gene>
<evidence type="ECO:0000313" key="1">
    <source>
        <dbReference type="EMBL" id="KAL3283909.1"/>
    </source>
</evidence>
<dbReference type="PANTHER" id="PTHR47272:SF2">
    <property type="entry name" value="PIGGYBAC TRANSPOSABLE ELEMENT-DERIVED PROTEIN 3-LIKE"/>
    <property type="match status" value="1"/>
</dbReference>
<protein>
    <submittedName>
        <fullName evidence="1">Uncharacterized protein</fullName>
    </submittedName>
</protein>
<organism evidence="1 2">
    <name type="scientific">Cryptolaemus montrouzieri</name>
    <dbReference type="NCBI Taxonomy" id="559131"/>
    <lineage>
        <taxon>Eukaryota</taxon>
        <taxon>Metazoa</taxon>
        <taxon>Ecdysozoa</taxon>
        <taxon>Arthropoda</taxon>
        <taxon>Hexapoda</taxon>
        <taxon>Insecta</taxon>
        <taxon>Pterygota</taxon>
        <taxon>Neoptera</taxon>
        <taxon>Endopterygota</taxon>
        <taxon>Coleoptera</taxon>
        <taxon>Polyphaga</taxon>
        <taxon>Cucujiformia</taxon>
        <taxon>Coccinelloidea</taxon>
        <taxon>Coccinellidae</taxon>
        <taxon>Scymninae</taxon>
        <taxon>Scymnini</taxon>
        <taxon>Cryptolaemus</taxon>
    </lineage>
</organism>
<evidence type="ECO:0000313" key="2">
    <source>
        <dbReference type="Proteomes" id="UP001516400"/>
    </source>
</evidence>